<dbReference type="PRINTS" id="PR01849">
    <property type="entry name" value="UBIQUITINACT"/>
</dbReference>
<evidence type="ECO:0000259" key="7">
    <source>
        <dbReference type="Pfam" id="PF00899"/>
    </source>
</evidence>
<comment type="subcellular location">
    <subcellularLocation>
        <location evidence="1">Nucleus</location>
    </subcellularLocation>
</comment>
<evidence type="ECO:0000313" key="8">
    <source>
        <dbReference type="EMBL" id="WFD03238.1"/>
    </source>
</evidence>
<sequence>MSSGVTEDEAALYDRQIRLWGLEAQNRMRSAHVVIHGLSGVATEVVKNIVLSGIGQLTVVDDGDVRDEDLGAGFFFRESDVGTSRVSDAILQRIQLLNPLVQVHGRTALDLDAWKPDVLVACTGTRSELEALNRACRTQNTMFYATAAQGWGGFLFSDLGASYTYVAERAVPGSKERKPVRYTQAFVPLDESLRTSWSAEPAPGEHAGRPVRQQSPRLWATWALWEWQARGAAQPASAEALAAALEPIVLELLARKGVDATRVFERQRVDRAAFLAEFARATLALVAHGSLAALPTTSAVLGGLLAQDLLNALGHREEPMVNWMLLDTATGQAPIHAIGTAPVVQA</sequence>
<proteinExistence type="inferred from homology"/>
<evidence type="ECO:0000256" key="6">
    <source>
        <dbReference type="ARBA" id="ARBA00044354"/>
    </source>
</evidence>
<name>A0AAF0E517_9BASI</name>
<evidence type="ECO:0000256" key="4">
    <source>
        <dbReference type="ARBA" id="ARBA00022786"/>
    </source>
</evidence>
<keyword evidence="5" id="KW-0539">Nucleus</keyword>
<dbReference type="AlphaFoldDB" id="A0AAF0E517"/>
<keyword evidence="9" id="KW-1185">Reference proteome</keyword>
<dbReference type="Proteomes" id="UP001214603">
    <property type="component" value="Chromosome 3"/>
</dbReference>
<evidence type="ECO:0000256" key="3">
    <source>
        <dbReference type="ARBA" id="ARBA00005673"/>
    </source>
</evidence>
<evidence type="ECO:0000256" key="2">
    <source>
        <dbReference type="ARBA" id="ARBA00004718"/>
    </source>
</evidence>
<evidence type="ECO:0000313" key="9">
    <source>
        <dbReference type="Proteomes" id="UP001214603"/>
    </source>
</evidence>
<dbReference type="GO" id="GO:0019948">
    <property type="term" value="F:SUMO activating enzyme activity"/>
    <property type="evidence" value="ECO:0007669"/>
    <property type="project" value="TreeGrafter"/>
</dbReference>
<keyword evidence="4" id="KW-0833">Ubl conjugation pathway</keyword>
<dbReference type="GO" id="GO:0005737">
    <property type="term" value="C:cytoplasm"/>
    <property type="evidence" value="ECO:0007669"/>
    <property type="project" value="TreeGrafter"/>
</dbReference>
<dbReference type="Gene3D" id="3.40.50.720">
    <property type="entry name" value="NAD(P)-binding Rossmann-like Domain"/>
    <property type="match status" value="1"/>
</dbReference>
<dbReference type="SUPFAM" id="SSF69572">
    <property type="entry name" value="Activating enzymes of the ubiquitin-like proteins"/>
    <property type="match status" value="1"/>
</dbReference>
<protein>
    <recommendedName>
        <fullName evidence="6">Ubiquitin-like 1-activating enzyme E1A</fullName>
    </recommendedName>
</protein>
<reference evidence="8" key="1">
    <citation type="submission" date="2023-03" db="EMBL/GenBank/DDBJ databases">
        <title>Mating type loci evolution in Malassezia.</title>
        <authorList>
            <person name="Coelho M.A."/>
        </authorList>
    </citation>
    <scope>NUCLEOTIDE SEQUENCE</scope>
    <source>
        <strain evidence="8">CBS 7876</strain>
    </source>
</reference>
<comment type="similarity">
    <text evidence="3">Belongs to the ubiquitin-activating E1 family.</text>
</comment>
<dbReference type="InterPro" id="IPR000011">
    <property type="entry name" value="UBQ/SUMO-activ_enz_E1-like"/>
</dbReference>
<dbReference type="GO" id="GO:0016925">
    <property type="term" value="P:protein sumoylation"/>
    <property type="evidence" value="ECO:0007669"/>
    <property type="project" value="TreeGrafter"/>
</dbReference>
<accession>A0AAF0E517</accession>
<evidence type="ECO:0000256" key="5">
    <source>
        <dbReference type="ARBA" id="ARBA00023242"/>
    </source>
</evidence>
<comment type="pathway">
    <text evidence="2">Protein modification; protein sumoylation.</text>
</comment>
<dbReference type="Pfam" id="PF00899">
    <property type="entry name" value="ThiF"/>
    <property type="match status" value="1"/>
</dbReference>
<dbReference type="GO" id="GO:0004839">
    <property type="term" value="F:ubiquitin activating enzyme activity"/>
    <property type="evidence" value="ECO:0007669"/>
    <property type="project" value="UniProtKB-EC"/>
</dbReference>
<dbReference type="EMBL" id="CP119936">
    <property type="protein sequence ID" value="WFD03238.1"/>
    <property type="molecule type" value="Genomic_DNA"/>
</dbReference>
<evidence type="ECO:0000256" key="1">
    <source>
        <dbReference type="ARBA" id="ARBA00004123"/>
    </source>
</evidence>
<dbReference type="InterPro" id="IPR045886">
    <property type="entry name" value="ThiF/MoeB/HesA"/>
</dbReference>
<gene>
    <name evidence="8" type="primary">AOS1</name>
    <name evidence="8" type="ORF">MOBT1_001927</name>
</gene>
<dbReference type="PANTHER" id="PTHR10953">
    <property type="entry name" value="UBIQUITIN-ACTIVATING ENZYME E1"/>
    <property type="match status" value="1"/>
</dbReference>
<dbReference type="InterPro" id="IPR000594">
    <property type="entry name" value="ThiF_NAD_FAD-bd"/>
</dbReference>
<dbReference type="InterPro" id="IPR035985">
    <property type="entry name" value="Ubiquitin-activating_enz"/>
</dbReference>
<dbReference type="GO" id="GO:0031510">
    <property type="term" value="C:SUMO activating enzyme complex"/>
    <property type="evidence" value="ECO:0007669"/>
    <property type="project" value="TreeGrafter"/>
</dbReference>
<organism evidence="8 9">
    <name type="scientific">Malassezia obtusa</name>
    <dbReference type="NCBI Taxonomy" id="76774"/>
    <lineage>
        <taxon>Eukaryota</taxon>
        <taxon>Fungi</taxon>
        <taxon>Dikarya</taxon>
        <taxon>Basidiomycota</taxon>
        <taxon>Ustilaginomycotina</taxon>
        <taxon>Malasseziomycetes</taxon>
        <taxon>Malasseziales</taxon>
        <taxon>Malasseziaceae</taxon>
        <taxon>Malassezia</taxon>
    </lineage>
</organism>
<dbReference type="PANTHER" id="PTHR10953:SF162">
    <property type="entry name" value="SUMO-ACTIVATING ENZYME SUBUNIT 1"/>
    <property type="match status" value="1"/>
</dbReference>
<feature type="domain" description="THIF-type NAD/FAD binding fold" evidence="7">
    <location>
        <begin position="13"/>
        <end position="322"/>
    </location>
</feature>
<keyword evidence="8" id="KW-0436">Ligase</keyword>